<dbReference type="AlphaFoldDB" id="X6NSD9"/>
<comment type="caution">
    <text evidence="2">The sequence shown here is derived from an EMBL/GenBank/DDBJ whole genome shotgun (WGS) entry which is preliminary data.</text>
</comment>
<evidence type="ECO:0000313" key="3">
    <source>
        <dbReference type="Proteomes" id="UP000023152"/>
    </source>
</evidence>
<dbReference type="Proteomes" id="UP000023152">
    <property type="component" value="Unassembled WGS sequence"/>
</dbReference>
<dbReference type="EMBL" id="ASPP01006408">
    <property type="protein sequence ID" value="ETO28886.1"/>
    <property type="molecule type" value="Genomic_DNA"/>
</dbReference>
<dbReference type="InterPro" id="IPR025995">
    <property type="entry name" value="Tudor-knot"/>
</dbReference>
<feature type="domain" description="Tudor-knot" evidence="1">
    <location>
        <begin position="25"/>
        <end position="109"/>
    </location>
</feature>
<dbReference type="Gene3D" id="2.30.30.140">
    <property type="match status" value="1"/>
</dbReference>
<evidence type="ECO:0000259" key="1">
    <source>
        <dbReference type="Pfam" id="PF11717"/>
    </source>
</evidence>
<dbReference type="InterPro" id="IPR016197">
    <property type="entry name" value="Chromo-like_dom_sf"/>
</dbReference>
<keyword evidence="3" id="KW-1185">Reference proteome</keyword>
<sequence length="112" mass="13566">MSRSRKTKRSLPGLSLPDYTTYTYEVKEKLLAKARGVWYEAVVLDRKAIIKKQIEWPVAFSCDMHDLSQFNVEKEKEEKKEKEKIKEKETIEETYLVHYCNWAKRYDEWNNR</sequence>
<protein>
    <recommendedName>
        <fullName evidence="1">Tudor-knot domain-containing protein</fullName>
    </recommendedName>
</protein>
<accession>X6NSD9</accession>
<evidence type="ECO:0000313" key="2">
    <source>
        <dbReference type="EMBL" id="ETO28886.1"/>
    </source>
</evidence>
<name>X6NSD9_RETFI</name>
<gene>
    <name evidence="2" type="ORF">RFI_08241</name>
</gene>
<reference evidence="2 3" key="1">
    <citation type="journal article" date="2013" name="Curr. Biol.">
        <title>The Genome of the Foraminiferan Reticulomyxa filosa.</title>
        <authorList>
            <person name="Glockner G."/>
            <person name="Hulsmann N."/>
            <person name="Schleicher M."/>
            <person name="Noegel A.A."/>
            <person name="Eichinger L."/>
            <person name="Gallinger C."/>
            <person name="Pawlowski J."/>
            <person name="Sierra R."/>
            <person name="Euteneuer U."/>
            <person name="Pillet L."/>
            <person name="Moustafa A."/>
            <person name="Platzer M."/>
            <person name="Groth M."/>
            <person name="Szafranski K."/>
            <person name="Schliwa M."/>
        </authorList>
    </citation>
    <scope>NUCLEOTIDE SEQUENCE [LARGE SCALE GENOMIC DNA]</scope>
</reference>
<proteinExistence type="predicted"/>
<dbReference type="Pfam" id="PF11717">
    <property type="entry name" value="Tudor-knot"/>
    <property type="match status" value="1"/>
</dbReference>
<dbReference type="SUPFAM" id="SSF54160">
    <property type="entry name" value="Chromo domain-like"/>
    <property type="match status" value="1"/>
</dbReference>
<organism evidence="2 3">
    <name type="scientific">Reticulomyxa filosa</name>
    <dbReference type="NCBI Taxonomy" id="46433"/>
    <lineage>
        <taxon>Eukaryota</taxon>
        <taxon>Sar</taxon>
        <taxon>Rhizaria</taxon>
        <taxon>Retaria</taxon>
        <taxon>Foraminifera</taxon>
        <taxon>Monothalamids</taxon>
        <taxon>Reticulomyxidae</taxon>
        <taxon>Reticulomyxa</taxon>
    </lineage>
</organism>